<evidence type="ECO:0000313" key="2">
    <source>
        <dbReference type="Proteomes" id="UP001497680"/>
    </source>
</evidence>
<dbReference type="EMBL" id="MU394456">
    <property type="protein sequence ID" value="KAI6080302.1"/>
    <property type="molecule type" value="Genomic_DNA"/>
</dbReference>
<evidence type="ECO:0000313" key="1">
    <source>
        <dbReference type="EMBL" id="KAI6080302.1"/>
    </source>
</evidence>
<accession>A0ACC0CIV7</accession>
<keyword evidence="2" id="KW-1185">Reference proteome</keyword>
<proteinExistence type="predicted"/>
<sequence>MTSIGANVESVNATGGPNGEASASFSADITLVSDEIDLPQQTTPSPIDQLHSPPTIIDVGENHISNVSLTPISVTETSPVDSQSMSQSHEILPQSHTQGSVSSSGDCQVNTAPKPQNSSTSYVQNPDPPLSIKESLGIVGISSIAGGYIGIFAIGGLLAFLWFGYGSAPEAANATYAWRQIAIHDWMAQSITLCALSLRFIISLQSTICTSMIASLVLEKHFARRSQVAYFSVLRSVNDGPRKLLGLMISSRTRIVRRIEFWLALLLTAITLALQFTSTILLSDLNDFTIVGDTNRTQAPSLLTYHEDDFDFRLTNGGFVNRLPVYQMFAETLSERVTVPNSNGLSDTGVIIRGFLPLGDSNSRTALRSLDGNLMTMNSRVACMRPVIDAHYETFQAAADTDYRLIKGTLQYSSSIRNAQIISEPACTSPECQELSFECYAPFSMNLRPEAWESVSCLVGGVGGQYWGINLDPKWNSIDAPWSSNSTIQLVFTTNLRRVDWAQVPDEGTLGPSSPYEEWQSFSLVPGRYLNISVCFSAFNMARKSVHVHAEGPLVEPSTNWAITSSEYSTRDVQRYMGVSDEVLSFAERGILAMDVKGEPEDGPPGSPAYANIALNGHRRQENHTIADLTTRVLEELVDYQLTEAKVINTTLLLCYTCDGEANMEHPVIAMLFSSIIAETHRAANAVQSFMTTIAISWYDAYQSSLRELQYVDMVTTKTVRTPGPCQSRNDCSGFYSVVGLLAVHLIYVAVITVMFIRRVRYSRIDNIWHTISQLVGDELRPQLEHGNDQSDKVVKSLSKAQGDNWMQLRKVPDTGRVEVIRYVTQHDRDDEIT</sequence>
<gene>
    <name evidence="1" type="ORF">F4821DRAFT_64383</name>
</gene>
<comment type="caution">
    <text evidence="1">The sequence shown here is derived from an EMBL/GenBank/DDBJ whole genome shotgun (WGS) entry which is preliminary data.</text>
</comment>
<name>A0ACC0CIV7_9PEZI</name>
<reference evidence="1 2" key="1">
    <citation type="journal article" date="2022" name="New Phytol.">
        <title>Ecological generalism drives hyperdiversity of secondary metabolite gene clusters in xylarialean endophytes.</title>
        <authorList>
            <person name="Franco M.E.E."/>
            <person name="Wisecaver J.H."/>
            <person name="Arnold A.E."/>
            <person name="Ju Y.M."/>
            <person name="Slot J.C."/>
            <person name="Ahrendt S."/>
            <person name="Moore L.P."/>
            <person name="Eastman K.E."/>
            <person name="Scott K."/>
            <person name="Konkel Z."/>
            <person name="Mondo S.J."/>
            <person name="Kuo A."/>
            <person name="Hayes R.D."/>
            <person name="Haridas S."/>
            <person name="Andreopoulos B."/>
            <person name="Riley R."/>
            <person name="LaButti K."/>
            <person name="Pangilinan J."/>
            <person name="Lipzen A."/>
            <person name="Amirebrahimi M."/>
            <person name="Yan J."/>
            <person name="Adam C."/>
            <person name="Keymanesh K."/>
            <person name="Ng V."/>
            <person name="Louie K."/>
            <person name="Northen T."/>
            <person name="Drula E."/>
            <person name="Henrissat B."/>
            <person name="Hsieh H.M."/>
            <person name="Youens-Clark K."/>
            <person name="Lutzoni F."/>
            <person name="Miadlikowska J."/>
            <person name="Eastwood D.C."/>
            <person name="Hamelin R.C."/>
            <person name="Grigoriev I.V."/>
            <person name="U'Ren J.M."/>
        </authorList>
    </citation>
    <scope>NUCLEOTIDE SEQUENCE [LARGE SCALE GENOMIC DNA]</scope>
    <source>
        <strain evidence="1 2">ER1909</strain>
    </source>
</reference>
<organism evidence="1 2">
    <name type="scientific">Hypoxylon rubiginosum</name>
    <dbReference type="NCBI Taxonomy" id="110542"/>
    <lineage>
        <taxon>Eukaryota</taxon>
        <taxon>Fungi</taxon>
        <taxon>Dikarya</taxon>
        <taxon>Ascomycota</taxon>
        <taxon>Pezizomycotina</taxon>
        <taxon>Sordariomycetes</taxon>
        <taxon>Xylariomycetidae</taxon>
        <taxon>Xylariales</taxon>
        <taxon>Hypoxylaceae</taxon>
        <taxon>Hypoxylon</taxon>
    </lineage>
</organism>
<protein>
    <submittedName>
        <fullName evidence="1">Uncharacterized protein</fullName>
    </submittedName>
</protein>
<dbReference type="Proteomes" id="UP001497680">
    <property type="component" value="Unassembled WGS sequence"/>
</dbReference>